<dbReference type="InterPro" id="IPR027417">
    <property type="entry name" value="P-loop_NTPase"/>
</dbReference>
<evidence type="ECO:0000259" key="1">
    <source>
        <dbReference type="Pfam" id="PF13614"/>
    </source>
</evidence>
<dbReference type="InterPro" id="IPR050678">
    <property type="entry name" value="DNA_Partitioning_ATPase"/>
</dbReference>
<dbReference type="RefSeq" id="WP_005887712.1">
    <property type="nucleotide sequence ID" value="NZ_LMVH01000001.1"/>
</dbReference>
<organism evidence="2 3">
    <name type="scientific">Fusobacterium nucleatum subsp. nucleatum</name>
    <dbReference type="NCBI Taxonomy" id="76856"/>
    <lineage>
        <taxon>Bacteria</taxon>
        <taxon>Fusobacteriati</taxon>
        <taxon>Fusobacteriota</taxon>
        <taxon>Fusobacteriia</taxon>
        <taxon>Fusobacteriales</taxon>
        <taxon>Fusobacteriaceae</taxon>
        <taxon>Fusobacterium</taxon>
    </lineage>
</organism>
<dbReference type="SUPFAM" id="SSF52540">
    <property type="entry name" value="P-loop containing nucleoside triphosphate hydrolases"/>
    <property type="match status" value="1"/>
</dbReference>
<dbReference type="AlphaFoldDB" id="A0A124GCP3"/>
<dbReference type="Pfam" id="PF13614">
    <property type="entry name" value="AAA_31"/>
    <property type="match status" value="1"/>
</dbReference>
<dbReference type="OrthoDB" id="89202at2"/>
<name>A0A124GCP3_FUSNC</name>
<dbReference type="EMBL" id="LMVH01000001">
    <property type="protein sequence ID" value="KUL98087.1"/>
    <property type="molecule type" value="Genomic_DNA"/>
</dbReference>
<comment type="caution">
    <text evidence="2">The sequence shown here is derived from an EMBL/GenBank/DDBJ whole genome shotgun (WGS) entry which is preliminary data.</text>
</comment>
<dbReference type="Gene3D" id="3.40.50.300">
    <property type="entry name" value="P-loop containing nucleotide triphosphate hydrolases"/>
    <property type="match status" value="1"/>
</dbReference>
<proteinExistence type="predicted"/>
<evidence type="ECO:0000313" key="2">
    <source>
        <dbReference type="EMBL" id="KUL98087.1"/>
    </source>
</evidence>
<dbReference type="InterPro" id="IPR025669">
    <property type="entry name" value="AAA_dom"/>
</dbReference>
<reference evidence="2 3" key="1">
    <citation type="submission" date="2015-10" db="EMBL/GenBank/DDBJ databases">
        <authorList>
            <person name="Gilbert D.G."/>
        </authorList>
    </citation>
    <scope>NUCLEOTIDE SEQUENCE [LARGE SCALE GENOMIC DNA]</scope>
    <source>
        <strain evidence="2 3">ChDC F311</strain>
    </source>
</reference>
<gene>
    <name evidence="2" type="ORF">RO03_00665</name>
</gene>
<dbReference type="Proteomes" id="UP000054800">
    <property type="component" value="Unassembled WGS sequence"/>
</dbReference>
<dbReference type="PANTHER" id="PTHR13696:SF99">
    <property type="entry name" value="COBYRINIC ACID AC-DIAMIDE SYNTHASE"/>
    <property type="match status" value="1"/>
</dbReference>
<sequence length="234" mass="26845">MGVVLVKNNKGGVGKSWIALQLAAYKAFQNEKVLLLTSDSQNNVLNYSGIKIEDTNKKGLEDLLEGKNYELTKLRPNLFFLHLQDYKVKGNLDEKFKKQISILKKEFKHIIIDGSPVMNLDNVFVDVAEHIIVPTFLDSVTTNSILNLLKKTDISKIRAVIPNRVGRTKIEKDFYTFLKNKLTRSGVFLSIPINQSSIILKLIENGTLLWERRSQKLDEIKNVFVKVWREIEDE</sequence>
<evidence type="ECO:0000313" key="3">
    <source>
        <dbReference type="Proteomes" id="UP000054800"/>
    </source>
</evidence>
<feature type="domain" description="AAA" evidence="1">
    <location>
        <begin position="3"/>
        <end position="153"/>
    </location>
</feature>
<accession>A0A124GCP3</accession>
<dbReference type="PANTHER" id="PTHR13696">
    <property type="entry name" value="P-LOOP CONTAINING NUCLEOSIDE TRIPHOSPHATE HYDROLASE"/>
    <property type="match status" value="1"/>
</dbReference>
<protein>
    <submittedName>
        <fullName evidence="2">ATPase</fullName>
    </submittedName>
</protein>